<keyword evidence="3" id="KW-1185">Reference proteome</keyword>
<sequence>MAIIQYSIAFNALEGYVNQHNASTKNLSSHIRQAMILTTQEIIKIYSISLLKANSIAAIDLQNLPPLKTNNVQLAKRAKASTRTIQRHLKRLIEANIITKKIWHGSNSGYELFINPNILLIGGVKAVNKPKKELQTEKSKSTDNQFFKNSKTTTCPHTDTSNNGYINNIIIGVDKLKTKASSLPLTNGYESRNATSNTFTGYTGKIDPKKNNDAGEIERKSRATDQTGAEISGVDQARSASLSFYVKSFWKLARNTIYKDHYLTQSQEKTALKLLYLWYEPVSDKQLQNVHEVYVSRLGIVQKYIAKDPTRRYVQLPDKYFDPKNPSGFTGTRIWYQKQKKREYEVRLKLILQAQIRRFLNNEKKETAKQKPRLELFRSCETRISKLGQPELLNTFHASVLNHSTHKYLQLNT</sequence>
<evidence type="ECO:0000256" key="1">
    <source>
        <dbReference type="SAM" id="MobiDB-lite"/>
    </source>
</evidence>
<name>A0A5J4J0X2_9FLAO</name>
<dbReference type="OrthoDB" id="1158125at2"/>
<comment type="caution">
    <text evidence="2">The sequence shown here is derived from an EMBL/GenBank/DDBJ whole genome shotgun (WGS) entry which is preliminary data.</text>
</comment>
<proteinExistence type="predicted"/>
<protein>
    <submittedName>
        <fullName evidence="2">Uncharacterized protein</fullName>
    </submittedName>
</protein>
<evidence type="ECO:0000313" key="3">
    <source>
        <dbReference type="Proteomes" id="UP000326509"/>
    </source>
</evidence>
<dbReference type="Proteomes" id="UP000326509">
    <property type="component" value="Unassembled WGS sequence"/>
</dbReference>
<feature type="region of interest" description="Disordered" evidence="1">
    <location>
        <begin position="200"/>
        <end position="230"/>
    </location>
</feature>
<dbReference type="AlphaFoldDB" id="A0A5J4J0X2"/>
<reference evidence="2 3" key="1">
    <citation type="submission" date="2019-08" db="EMBL/GenBank/DDBJ databases">
        <title>Draft genome sequence of Ulvibacter marinus type strain NBRC 109484.</title>
        <authorList>
            <person name="Kawano K."/>
            <person name="Ushijima N."/>
            <person name="Kihara M."/>
            <person name="Itoh H."/>
        </authorList>
    </citation>
    <scope>NUCLEOTIDE SEQUENCE [LARGE SCALE GENOMIC DNA]</scope>
    <source>
        <strain evidence="2 3">NBRC 109484</strain>
    </source>
</reference>
<accession>A0A5J4J0X2</accession>
<evidence type="ECO:0000313" key="2">
    <source>
        <dbReference type="EMBL" id="GER59628.1"/>
    </source>
</evidence>
<feature type="compositionally biased region" description="Polar residues" evidence="1">
    <location>
        <begin position="142"/>
        <end position="154"/>
    </location>
</feature>
<gene>
    <name evidence="2" type="ORF">ULMA_17360</name>
</gene>
<dbReference type="EMBL" id="BKCG01000004">
    <property type="protein sequence ID" value="GER59628.1"/>
    <property type="molecule type" value="Genomic_DNA"/>
</dbReference>
<dbReference type="SUPFAM" id="SSF46785">
    <property type="entry name" value="Winged helix' DNA-binding domain"/>
    <property type="match status" value="1"/>
</dbReference>
<dbReference type="InterPro" id="IPR036390">
    <property type="entry name" value="WH_DNA-bd_sf"/>
</dbReference>
<feature type="region of interest" description="Disordered" evidence="1">
    <location>
        <begin position="133"/>
        <end position="154"/>
    </location>
</feature>
<feature type="compositionally biased region" description="Basic and acidic residues" evidence="1">
    <location>
        <begin position="206"/>
        <end position="223"/>
    </location>
</feature>
<organism evidence="2 3">
    <name type="scientific">Patiriisocius marinus</name>
    <dbReference type="NCBI Taxonomy" id="1397112"/>
    <lineage>
        <taxon>Bacteria</taxon>
        <taxon>Pseudomonadati</taxon>
        <taxon>Bacteroidota</taxon>
        <taxon>Flavobacteriia</taxon>
        <taxon>Flavobacteriales</taxon>
        <taxon>Flavobacteriaceae</taxon>
        <taxon>Patiriisocius</taxon>
    </lineage>
</organism>